<organism evidence="1 2">
    <name type="scientific">Dokdonia pacifica</name>
    <dbReference type="NCBI Taxonomy" id="1627892"/>
    <lineage>
        <taxon>Bacteria</taxon>
        <taxon>Pseudomonadati</taxon>
        <taxon>Bacteroidota</taxon>
        <taxon>Flavobacteriia</taxon>
        <taxon>Flavobacteriales</taxon>
        <taxon>Flavobacteriaceae</taxon>
        <taxon>Dokdonia</taxon>
    </lineage>
</organism>
<proteinExistence type="predicted"/>
<reference evidence="1 2" key="1">
    <citation type="submission" date="2017-06" db="EMBL/GenBank/DDBJ databases">
        <authorList>
            <person name="Kim H.J."/>
            <person name="Triplett B.A."/>
        </authorList>
    </citation>
    <scope>NUCLEOTIDE SEQUENCE [LARGE SCALE GENOMIC DNA]</scope>
    <source>
        <strain evidence="1 2">DSM 25597</strain>
    </source>
</reference>
<evidence type="ECO:0000313" key="2">
    <source>
        <dbReference type="Proteomes" id="UP000198379"/>
    </source>
</evidence>
<dbReference type="EMBL" id="FZNY01000013">
    <property type="protein sequence ID" value="SNS38945.1"/>
    <property type="molecule type" value="Genomic_DNA"/>
</dbReference>
<name>A0A239E2H5_9FLAO</name>
<protein>
    <submittedName>
        <fullName evidence="1">Uncharacterized protein</fullName>
    </submittedName>
</protein>
<accession>A0A239E2H5</accession>
<keyword evidence="2" id="KW-1185">Reference proteome</keyword>
<dbReference type="Proteomes" id="UP000198379">
    <property type="component" value="Unassembled WGS sequence"/>
</dbReference>
<sequence>MKNQKLKKLELNFEKVIISKLEQTTINGGIWPLSRPTETTCDCTFCEINDC</sequence>
<dbReference type="AlphaFoldDB" id="A0A239E2H5"/>
<dbReference type="RefSeq" id="WP_179218264.1">
    <property type="nucleotide sequence ID" value="NZ_BMEP01000004.1"/>
</dbReference>
<evidence type="ECO:0000313" key="1">
    <source>
        <dbReference type="EMBL" id="SNS38945.1"/>
    </source>
</evidence>
<gene>
    <name evidence="1" type="ORF">SAMN06265376_11369</name>
</gene>